<dbReference type="SUPFAM" id="SSF51695">
    <property type="entry name" value="PLC-like phosphodiesterases"/>
    <property type="match status" value="1"/>
</dbReference>
<accession>A0ABT3T1B7</accession>
<dbReference type="InterPro" id="IPR017946">
    <property type="entry name" value="PLC-like_Pdiesterase_TIM-brl"/>
</dbReference>
<dbReference type="InterPro" id="IPR032075">
    <property type="entry name" value="PI-PLC-C1"/>
</dbReference>
<gene>
    <name evidence="1" type="ORF">EYC87_18795</name>
</gene>
<organism evidence="1 2">
    <name type="scientific">Candidatus Seongchinamella marina</name>
    <dbReference type="NCBI Taxonomy" id="2518990"/>
    <lineage>
        <taxon>Bacteria</taxon>
        <taxon>Pseudomonadati</taxon>
        <taxon>Pseudomonadota</taxon>
        <taxon>Gammaproteobacteria</taxon>
        <taxon>Cellvibrionales</taxon>
        <taxon>Halieaceae</taxon>
        <taxon>Seongchinamella</taxon>
    </lineage>
</organism>
<dbReference type="Pfam" id="PF16670">
    <property type="entry name" value="PI-PLC-C1"/>
    <property type="match status" value="1"/>
</dbReference>
<dbReference type="EMBL" id="SHNP01000010">
    <property type="protein sequence ID" value="MCX2975631.1"/>
    <property type="molecule type" value="Genomic_DNA"/>
</dbReference>
<sequence length="391" mass="42717">MTLQFFPQEFGMPLATSSVTRGARLAFAVAVLFSLAACSDSRDRVSTDTSPVRMNEVQYLGTHNSYHLRLRDDLFALLANFDAELALTLDYEHVPLQEQFGAQGIRQIELDVFHDPEGGLYANHNALTLIGEDVASGIPELDEPGLKVLHVQEVDYETTCYTFKSCLMEVKQWSDANPGHLPITVLVEAKDAVIEDPGIGFVIPLPFDAAALDGIDEEIRAIFPEDRLITPDFVRGDAQSLEAVILNEGWPLLEAVRGRIMLALDNGGAIRDLYTEGHPALAGRVMFTDSAPGTPEAAFAKRNDPSDFEAIQALVAQGYIVRTRADADTVQARTGDTTRREEALESGAQLVSTDYPVPDPRFTDYQVSIPGGFIARCNPVNATTECASEDL</sequence>
<comment type="caution">
    <text evidence="1">The sequence shown here is derived from an EMBL/GenBank/DDBJ whole genome shotgun (WGS) entry which is preliminary data.</text>
</comment>
<dbReference type="CDD" id="cd08589">
    <property type="entry name" value="PI-PLCc_SaPLC1_like"/>
    <property type="match status" value="1"/>
</dbReference>
<protein>
    <recommendedName>
        <fullName evidence="3">Phosphoinositide phospholipase C, Ca2+-dependent</fullName>
    </recommendedName>
</protein>
<keyword evidence="2" id="KW-1185">Reference proteome</keyword>
<dbReference type="Gene3D" id="3.20.20.190">
    <property type="entry name" value="Phosphatidylinositol (PI) phosphodiesterase"/>
    <property type="match status" value="1"/>
</dbReference>
<name>A0ABT3T1B7_9GAMM</name>
<reference evidence="1" key="1">
    <citation type="submission" date="2019-02" db="EMBL/GenBank/DDBJ databases">
        <authorList>
            <person name="Li S.-H."/>
        </authorList>
    </citation>
    <scope>NUCLEOTIDE SEQUENCE</scope>
    <source>
        <strain evidence="1">IMCC8485</strain>
    </source>
</reference>
<evidence type="ECO:0000313" key="2">
    <source>
        <dbReference type="Proteomes" id="UP001143307"/>
    </source>
</evidence>
<dbReference type="Proteomes" id="UP001143307">
    <property type="component" value="Unassembled WGS sequence"/>
</dbReference>
<proteinExistence type="predicted"/>
<evidence type="ECO:0008006" key="3">
    <source>
        <dbReference type="Google" id="ProtNLM"/>
    </source>
</evidence>
<evidence type="ECO:0000313" key="1">
    <source>
        <dbReference type="EMBL" id="MCX2975631.1"/>
    </source>
</evidence>